<feature type="compositionally biased region" description="Basic and acidic residues" evidence="1">
    <location>
        <begin position="1"/>
        <end position="45"/>
    </location>
</feature>
<dbReference type="AlphaFoldDB" id="A0A7Y9RWG1"/>
<protein>
    <submittedName>
        <fullName evidence="2">Uncharacterized protein</fullName>
    </submittedName>
</protein>
<evidence type="ECO:0000313" key="2">
    <source>
        <dbReference type="EMBL" id="NYG55235.1"/>
    </source>
</evidence>
<evidence type="ECO:0000256" key="1">
    <source>
        <dbReference type="SAM" id="MobiDB-lite"/>
    </source>
</evidence>
<feature type="region of interest" description="Disordered" evidence="1">
    <location>
        <begin position="1"/>
        <end position="67"/>
    </location>
</feature>
<sequence>MSPEDHQPPTTEETKARLREVLDHEEPREHPDDSPEVGDDVRDSQVLDEVSQNGVDRRVGRAGGQPT</sequence>
<organism evidence="2 3">
    <name type="scientific">Nocardioides perillae</name>
    <dbReference type="NCBI Taxonomy" id="1119534"/>
    <lineage>
        <taxon>Bacteria</taxon>
        <taxon>Bacillati</taxon>
        <taxon>Actinomycetota</taxon>
        <taxon>Actinomycetes</taxon>
        <taxon>Propionibacteriales</taxon>
        <taxon>Nocardioidaceae</taxon>
        <taxon>Nocardioides</taxon>
    </lineage>
</organism>
<gene>
    <name evidence="2" type="ORF">BJ989_001539</name>
</gene>
<comment type="caution">
    <text evidence="2">The sequence shown here is derived from an EMBL/GenBank/DDBJ whole genome shotgun (WGS) entry which is preliminary data.</text>
</comment>
<dbReference type="Proteomes" id="UP000544110">
    <property type="component" value="Unassembled WGS sequence"/>
</dbReference>
<evidence type="ECO:0000313" key="3">
    <source>
        <dbReference type="Proteomes" id="UP000544110"/>
    </source>
</evidence>
<proteinExistence type="predicted"/>
<name>A0A7Y9RWG1_9ACTN</name>
<dbReference type="EMBL" id="JACCAC010000001">
    <property type="protein sequence ID" value="NYG55235.1"/>
    <property type="molecule type" value="Genomic_DNA"/>
</dbReference>
<keyword evidence="3" id="KW-1185">Reference proteome</keyword>
<dbReference type="RefSeq" id="WP_179517718.1">
    <property type="nucleotide sequence ID" value="NZ_JACCAC010000001.1"/>
</dbReference>
<reference evidence="2 3" key="1">
    <citation type="submission" date="2020-07" db="EMBL/GenBank/DDBJ databases">
        <title>Sequencing the genomes of 1000 actinobacteria strains.</title>
        <authorList>
            <person name="Klenk H.-P."/>
        </authorList>
    </citation>
    <scope>NUCLEOTIDE SEQUENCE [LARGE SCALE GENOMIC DNA]</scope>
    <source>
        <strain evidence="2 3">DSM 24552</strain>
    </source>
</reference>
<accession>A0A7Y9RWG1</accession>